<dbReference type="SUPFAM" id="SSF55961">
    <property type="entry name" value="Bet v1-like"/>
    <property type="match status" value="1"/>
</dbReference>
<accession>A0A1P8KBW4</accession>
<reference evidence="1 2" key="1">
    <citation type="submission" date="2017-01" db="EMBL/GenBank/DDBJ databases">
        <authorList>
            <person name="Mah S.A."/>
            <person name="Swanson W.J."/>
            <person name="Moy G.W."/>
            <person name="Vacquier V.D."/>
        </authorList>
    </citation>
    <scope>NUCLEOTIDE SEQUENCE [LARGE SCALE GENOMIC DNA]</scope>
    <source>
        <strain evidence="1 2">DSM 22694</strain>
    </source>
</reference>
<protein>
    <recommendedName>
        <fullName evidence="3">Polyketide cyclase</fullName>
    </recommendedName>
</protein>
<dbReference type="Pfam" id="PF10604">
    <property type="entry name" value="Polyketide_cyc2"/>
    <property type="match status" value="1"/>
</dbReference>
<evidence type="ECO:0008006" key="3">
    <source>
        <dbReference type="Google" id="ProtNLM"/>
    </source>
</evidence>
<dbReference type="Proteomes" id="UP000186110">
    <property type="component" value="Chromosome"/>
</dbReference>
<dbReference type="KEGG" id="rsb:RS694_13770"/>
<name>A0A1P8KBW4_9BURK</name>
<dbReference type="InterPro" id="IPR019587">
    <property type="entry name" value="Polyketide_cyclase/dehydratase"/>
</dbReference>
<dbReference type="InterPro" id="IPR023393">
    <property type="entry name" value="START-like_dom_sf"/>
</dbReference>
<proteinExistence type="predicted"/>
<evidence type="ECO:0000313" key="1">
    <source>
        <dbReference type="EMBL" id="APW43493.1"/>
    </source>
</evidence>
<evidence type="ECO:0000313" key="2">
    <source>
        <dbReference type="Proteomes" id="UP000186110"/>
    </source>
</evidence>
<dbReference type="EMBL" id="CP019239">
    <property type="protein sequence ID" value="APW43493.1"/>
    <property type="molecule type" value="Genomic_DNA"/>
</dbReference>
<dbReference type="Gene3D" id="3.30.530.20">
    <property type="match status" value="1"/>
</dbReference>
<keyword evidence="2" id="KW-1185">Reference proteome</keyword>
<gene>
    <name evidence="1" type="ORF">RS694_13770</name>
</gene>
<organism evidence="1 2">
    <name type="scientific">Rhodoferax saidenbachensis</name>
    <dbReference type="NCBI Taxonomy" id="1484693"/>
    <lineage>
        <taxon>Bacteria</taxon>
        <taxon>Pseudomonadati</taxon>
        <taxon>Pseudomonadota</taxon>
        <taxon>Betaproteobacteria</taxon>
        <taxon>Burkholderiales</taxon>
        <taxon>Comamonadaceae</taxon>
        <taxon>Rhodoferax</taxon>
    </lineage>
</organism>
<dbReference type="AlphaFoldDB" id="A0A1P8KBW4"/>
<dbReference type="STRING" id="1484693.RS694_13770"/>
<sequence length="168" mass="19391">MVHRKMEFTMPASADIVFDAFHFHHWRHRWDSLVSATQVLGGAPCPYVGAVTENSGGGWMRALSMQTRFVSFDRPYLAAASMVGTSFPFSRWAASMRHKDQDARNSVLIYTYTFEVGPRWTTWLLGPVVNTVFEHQTRKRFARLQTFLVRHSQEIADWQKENKAHDAL</sequence>